<feature type="binding site" evidence="8">
    <location>
        <position position="77"/>
    </location>
    <ligand>
        <name>Fe cation</name>
        <dbReference type="ChEBI" id="CHEBI:24875"/>
        <label>1</label>
    </ligand>
</feature>
<comment type="function">
    <text evidence="6">Stores iron in a soluble, non-toxic, readily available form. Important for iron homeostasis. Has ferroxidase activity. Iron is taken up in the ferrous form and deposited as ferric hydroxides after oxidation.</text>
</comment>
<dbReference type="GO" id="GO:0006879">
    <property type="term" value="P:intracellular iron ion homeostasis"/>
    <property type="evidence" value="ECO:0007669"/>
    <property type="project" value="UniProtKB-KW"/>
</dbReference>
<evidence type="ECO:0000256" key="9">
    <source>
        <dbReference type="RuleBase" id="RU361145"/>
    </source>
</evidence>
<dbReference type="GO" id="GO:0005737">
    <property type="term" value="C:cytoplasm"/>
    <property type="evidence" value="ECO:0007669"/>
    <property type="project" value="TreeGrafter"/>
</dbReference>
<evidence type="ECO:0000256" key="2">
    <source>
        <dbReference type="ARBA" id="ARBA00022434"/>
    </source>
</evidence>
<keyword evidence="3 8" id="KW-0479">Metal-binding</keyword>
<keyword evidence="4 9" id="KW-0560">Oxidoreductase</keyword>
<dbReference type="EC" id="1.16.3.1" evidence="9"/>
<evidence type="ECO:0000256" key="5">
    <source>
        <dbReference type="ARBA" id="ARBA00023004"/>
    </source>
</evidence>
<evidence type="ECO:0000256" key="1">
    <source>
        <dbReference type="ARBA" id="ARBA00007513"/>
    </source>
</evidence>
<feature type="signal peptide" evidence="10">
    <location>
        <begin position="1"/>
        <end position="17"/>
    </location>
</feature>
<dbReference type="InterPro" id="IPR009040">
    <property type="entry name" value="Ferritin-like_diiron"/>
</dbReference>
<proteinExistence type="evidence at transcript level"/>
<dbReference type="CDD" id="cd01056">
    <property type="entry name" value="Euk_Ferritin"/>
    <property type="match status" value="1"/>
</dbReference>
<feature type="binding site" evidence="8">
    <location>
        <position position="189"/>
    </location>
    <ligand>
        <name>Fe cation</name>
        <dbReference type="ChEBI" id="CHEBI:24875"/>
        <label>1</label>
    </ligand>
</feature>
<dbReference type="GO" id="GO:0006826">
    <property type="term" value="P:iron ion transport"/>
    <property type="evidence" value="ECO:0007669"/>
    <property type="project" value="InterPro"/>
</dbReference>
<evidence type="ECO:0000256" key="4">
    <source>
        <dbReference type="ARBA" id="ARBA00023002"/>
    </source>
</evidence>
<reference evidence="12" key="1">
    <citation type="submission" date="1997-08" db="EMBL/GenBank/DDBJ databases">
        <title>Nucleotide sequence of cDNA encoding the liver ferritin subunit of chiton, Acanthopleura japonica.</title>
        <authorList>
            <person name="Hamaguchi M."/>
            <person name="Okoshi K."/>
        </authorList>
    </citation>
    <scope>NUCLEOTIDE SEQUENCE</scope>
</reference>
<sequence length="223" mass="25425">MKVLLVLAFVGLAFVAAEDKRLTCTAFSDSLIEKMNDQINLELHASYLYHGYARYFDRDDVALSGFADFFKHASSEEKDHADKLMEYMNTRGCRFLLKDITYKDVCDKINEKKPAELSSACICEFTAAATGGDPSSCSANRPEWFNGKQAMENALTIEHHVNDELLKLHRSTNDPHFEKFLEDNYLDEQVNAIKELSDYITILKRTGDGLGEYLFDKDLDSKY</sequence>
<dbReference type="PROSITE" id="PS50905">
    <property type="entry name" value="FERRITIN_LIKE"/>
    <property type="match status" value="1"/>
</dbReference>
<keyword evidence="2 9" id="KW-0409">Iron storage</keyword>
<evidence type="ECO:0000259" key="11">
    <source>
        <dbReference type="PROSITE" id="PS50905"/>
    </source>
</evidence>
<dbReference type="Pfam" id="PF00210">
    <property type="entry name" value="Ferritin"/>
    <property type="match status" value="1"/>
</dbReference>
<evidence type="ECO:0000313" key="12">
    <source>
        <dbReference type="EMBL" id="BAA21810.1"/>
    </source>
</evidence>
<dbReference type="InterPro" id="IPR009078">
    <property type="entry name" value="Ferritin-like_SF"/>
</dbReference>
<feature type="chain" id="PRO_5004157166" description="Ferritin" evidence="10">
    <location>
        <begin position="18"/>
        <end position="223"/>
    </location>
</feature>
<accession>O15972</accession>
<dbReference type="PANTHER" id="PTHR11431:SF75">
    <property type="entry name" value="FERRITIN"/>
    <property type="match status" value="1"/>
</dbReference>
<comment type="function">
    <text evidence="9">Stores iron in a soluble, non-toxic, readily available form. Important for iron homeostasis. Iron is taken up in the ferrous form and deposited as ferric hydroxides after oxidation.</text>
</comment>
<evidence type="ECO:0000256" key="8">
    <source>
        <dbReference type="PIRSR" id="PIRSR601519-1"/>
    </source>
</evidence>
<feature type="binding site" evidence="8">
    <location>
        <position position="158"/>
    </location>
    <ligand>
        <name>Fe cation</name>
        <dbReference type="ChEBI" id="CHEBI:24875"/>
        <label>1</label>
    </ligand>
</feature>
<comment type="similarity">
    <text evidence="1 9">Belongs to the ferritin family.</text>
</comment>
<dbReference type="EMBL" id="AB006447">
    <property type="protein sequence ID" value="BAA21810.1"/>
    <property type="molecule type" value="mRNA"/>
</dbReference>
<protein>
    <recommendedName>
        <fullName evidence="9">Ferritin</fullName>
        <ecNumber evidence="9">1.16.3.1</ecNumber>
    </recommendedName>
</protein>
<keyword evidence="5 8" id="KW-0408">Iron</keyword>
<dbReference type="GO" id="GO:0004322">
    <property type="term" value="F:ferroxidase activity"/>
    <property type="evidence" value="ECO:0007669"/>
    <property type="project" value="UniProtKB-EC"/>
</dbReference>
<keyword evidence="10" id="KW-0732">Signal</keyword>
<feature type="binding site" evidence="8">
    <location>
        <position position="80"/>
    </location>
    <ligand>
        <name>Fe cation</name>
        <dbReference type="ChEBI" id="CHEBI:24875"/>
        <label>1</label>
    </ligand>
</feature>
<evidence type="ECO:0000256" key="7">
    <source>
        <dbReference type="ARBA" id="ARBA00047990"/>
    </source>
</evidence>
<dbReference type="InterPro" id="IPR001519">
    <property type="entry name" value="Ferritin"/>
</dbReference>
<name>O15972_LIOJA</name>
<dbReference type="SUPFAM" id="SSF47240">
    <property type="entry name" value="Ferritin-like"/>
    <property type="match status" value="1"/>
</dbReference>
<dbReference type="AlphaFoldDB" id="O15972"/>
<dbReference type="PANTHER" id="PTHR11431">
    <property type="entry name" value="FERRITIN"/>
    <property type="match status" value="1"/>
</dbReference>
<dbReference type="Gene3D" id="1.20.1260.10">
    <property type="match status" value="1"/>
</dbReference>
<evidence type="ECO:0000256" key="3">
    <source>
        <dbReference type="ARBA" id="ARBA00022723"/>
    </source>
</evidence>
<feature type="binding site" evidence="8">
    <location>
        <position position="42"/>
    </location>
    <ligand>
        <name>Fe cation</name>
        <dbReference type="ChEBI" id="CHEBI:24875"/>
        <label>1</label>
    </ligand>
</feature>
<dbReference type="InterPro" id="IPR008331">
    <property type="entry name" value="Ferritin_DPS_dom"/>
</dbReference>
<evidence type="ECO:0000256" key="6">
    <source>
        <dbReference type="ARBA" id="ARBA00025111"/>
    </source>
</evidence>
<feature type="domain" description="Ferritin-like diiron" evidence="11">
    <location>
        <begin position="25"/>
        <end position="207"/>
    </location>
</feature>
<comment type="catalytic activity">
    <reaction evidence="7 9">
        <text>4 Fe(2+) + O2 + 4 H(+) = 4 Fe(3+) + 2 H2O</text>
        <dbReference type="Rhea" id="RHEA:11148"/>
        <dbReference type="ChEBI" id="CHEBI:15377"/>
        <dbReference type="ChEBI" id="CHEBI:15378"/>
        <dbReference type="ChEBI" id="CHEBI:15379"/>
        <dbReference type="ChEBI" id="CHEBI:29033"/>
        <dbReference type="ChEBI" id="CHEBI:29034"/>
        <dbReference type="EC" id="1.16.3.1"/>
    </reaction>
</comment>
<organism evidence="12">
    <name type="scientific">Liolophura japonica</name>
    <name type="common">Chiton</name>
    <name type="synonym">Acanthopleura japonica</name>
    <dbReference type="NCBI Taxonomy" id="13599"/>
    <lineage>
        <taxon>Eukaryota</taxon>
        <taxon>Metazoa</taxon>
        <taxon>Spiralia</taxon>
        <taxon>Lophotrochozoa</taxon>
        <taxon>Mollusca</taxon>
        <taxon>Polyplacophora</taxon>
        <taxon>Neoloricata</taxon>
        <taxon>Chitonida</taxon>
        <taxon>Chitonina</taxon>
        <taxon>Chitonidae</taxon>
        <taxon>Acanthopleurinae</taxon>
        <taxon>Liolophura</taxon>
    </lineage>
</organism>
<dbReference type="GO" id="GO:0008198">
    <property type="term" value="F:ferrous iron binding"/>
    <property type="evidence" value="ECO:0007669"/>
    <property type="project" value="TreeGrafter"/>
</dbReference>
<evidence type="ECO:0000256" key="10">
    <source>
        <dbReference type="SAM" id="SignalP"/>
    </source>
</evidence>
<dbReference type="GO" id="GO:0008199">
    <property type="term" value="F:ferric iron binding"/>
    <property type="evidence" value="ECO:0007669"/>
    <property type="project" value="InterPro"/>
</dbReference>
<dbReference type="InterPro" id="IPR012347">
    <property type="entry name" value="Ferritin-like"/>
</dbReference>